<gene>
    <name evidence="2" type="ORF">SAMN04488056_103275</name>
</gene>
<protein>
    <submittedName>
        <fullName evidence="2">PilZ domain-containing protein</fullName>
    </submittedName>
</protein>
<dbReference type="InterPro" id="IPR009875">
    <property type="entry name" value="PilZ_domain"/>
</dbReference>
<evidence type="ECO:0000313" key="2">
    <source>
        <dbReference type="EMBL" id="SFO13147.1"/>
    </source>
</evidence>
<name>A0A1I5ENT9_9HYPH</name>
<evidence type="ECO:0000313" key="3">
    <source>
        <dbReference type="Proteomes" id="UP000199236"/>
    </source>
</evidence>
<sequence length="114" mass="12892">MERIAPREDRRKEPRVLVRKHGKLFCEHFSSMIDCEIGNESESGMHILLNLASAEPLPSQVCLLDRNTGQLVDAHVIWHEGSKAGVHFTGQRTDVDRLPGADIRRLSIIAARRQ</sequence>
<dbReference type="AlphaFoldDB" id="A0A1I5ENT9"/>
<feature type="domain" description="PilZ" evidence="1">
    <location>
        <begin position="9"/>
        <end position="94"/>
    </location>
</feature>
<dbReference type="SUPFAM" id="SSF141371">
    <property type="entry name" value="PilZ domain-like"/>
    <property type="match status" value="1"/>
</dbReference>
<organism evidence="2 3">
    <name type="scientific">Cohaesibacter marisflavi</name>
    <dbReference type="NCBI Taxonomy" id="655353"/>
    <lineage>
        <taxon>Bacteria</taxon>
        <taxon>Pseudomonadati</taxon>
        <taxon>Pseudomonadota</taxon>
        <taxon>Alphaproteobacteria</taxon>
        <taxon>Hyphomicrobiales</taxon>
        <taxon>Cohaesibacteraceae</taxon>
    </lineage>
</organism>
<reference evidence="2 3" key="1">
    <citation type="submission" date="2016-10" db="EMBL/GenBank/DDBJ databases">
        <authorList>
            <person name="de Groot N.N."/>
        </authorList>
    </citation>
    <scope>NUCLEOTIDE SEQUENCE [LARGE SCALE GENOMIC DNA]</scope>
    <source>
        <strain evidence="2 3">CGMCC 1.9157</strain>
    </source>
</reference>
<evidence type="ECO:0000259" key="1">
    <source>
        <dbReference type="Pfam" id="PF07238"/>
    </source>
</evidence>
<keyword evidence="3" id="KW-1185">Reference proteome</keyword>
<dbReference type="RefSeq" id="WP_090070932.1">
    <property type="nucleotide sequence ID" value="NZ_FOVR01000003.1"/>
</dbReference>
<dbReference type="EMBL" id="FOVR01000003">
    <property type="protein sequence ID" value="SFO13147.1"/>
    <property type="molecule type" value="Genomic_DNA"/>
</dbReference>
<proteinExistence type="predicted"/>
<dbReference type="GO" id="GO:0035438">
    <property type="term" value="F:cyclic-di-GMP binding"/>
    <property type="evidence" value="ECO:0007669"/>
    <property type="project" value="InterPro"/>
</dbReference>
<dbReference type="OrthoDB" id="8239203at2"/>
<dbReference type="Proteomes" id="UP000199236">
    <property type="component" value="Unassembled WGS sequence"/>
</dbReference>
<accession>A0A1I5ENT9</accession>
<dbReference type="Pfam" id="PF07238">
    <property type="entry name" value="PilZ"/>
    <property type="match status" value="1"/>
</dbReference>